<proteinExistence type="predicted"/>
<comment type="caution">
    <text evidence="1">The sequence shown here is derived from an EMBL/GenBank/DDBJ whole genome shotgun (WGS) entry which is preliminary data.</text>
</comment>
<organism evidence="1 2">
    <name type="scientific">Pedionomus torquatus</name>
    <name type="common">Plains-wanderer</name>
    <dbReference type="NCBI Taxonomy" id="227192"/>
    <lineage>
        <taxon>Eukaryota</taxon>
        <taxon>Metazoa</taxon>
        <taxon>Chordata</taxon>
        <taxon>Craniata</taxon>
        <taxon>Vertebrata</taxon>
        <taxon>Euteleostomi</taxon>
        <taxon>Archelosauria</taxon>
        <taxon>Archosauria</taxon>
        <taxon>Dinosauria</taxon>
        <taxon>Saurischia</taxon>
        <taxon>Theropoda</taxon>
        <taxon>Coelurosauria</taxon>
        <taxon>Aves</taxon>
        <taxon>Neognathae</taxon>
        <taxon>Neoaves</taxon>
        <taxon>Charadriiformes</taxon>
        <taxon>Pedionomidae</taxon>
        <taxon>Pedionomus</taxon>
    </lineage>
</organism>
<dbReference type="GO" id="GO:0031965">
    <property type="term" value="C:nuclear membrane"/>
    <property type="evidence" value="ECO:0007669"/>
    <property type="project" value="TreeGrafter"/>
</dbReference>
<protein>
    <submittedName>
        <fullName evidence="1">SPT46 protein</fullName>
    </submittedName>
</protein>
<dbReference type="InterPro" id="IPR040879">
    <property type="entry name" value="Spt46-like"/>
</dbReference>
<reference evidence="1 2" key="1">
    <citation type="submission" date="2019-09" db="EMBL/GenBank/DDBJ databases">
        <title>Bird 10,000 Genomes (B10K) Project - Family phase.</title>
        <authorList>
            <person name="Zhang G."/>
        </authorList>
    </citation>
    <scope>NUCLEOTIDE SEQUENCE [LARGE SCALE GENOMIC DNA]</scope>
    <source>
        <strain evidence="1">B10K-DU-029-80</strain>
        <tissue evidence="1">Muscle</tissue>
    </source>
</reference>
<evidence type="ECO:0000313" key="1">
    <source>
        <dbReference type="EMBL" id="NWW52773.1"/>
    </source>
</evidence>
<keyword evidence="2" id="KW-1185">Reference proteome</keyword>
<name>A0A7K6NUR0_PEDTO</name>
<dbReference type="AlphaFoldDB" id="A0A7K6NUR0"/>
<dbReference type="Pfam" id="PF17734">
    <property type="entry name" value="Spt46"/>
    <property type="match status" value="1"/>
</dbReference>
<dbReference type="Proteomes" id="UP000565207">
    <property type="component" value="Unassembled WGS sequence"/>
</dbReference>
<feature type="non-terminal residue" evidence="1">
    <location>
        <position position="81"/>
    </location>
</feature>
<evidence type="ECO:0000313" key="2">
    <source>
        <dbReference type="Proteomes" id="UP000565207"/>
    </source>
</evidence>
<dbReference type="GO" id="GO:0009566">
    <property type="term" value="P:fertilization"/>
    <property type="evidence" value="ECO:0007669"/>
    <property type="project" value="TreeGrafter"/>
</dbReference>
<sequence>ARGRARITVQDILAASQKQPVPQCGYQCMSCCRVFPTLWSIKIHIQQSSREGYSCKVYYRRLKALWEKEHKEQEQPAAPRE</sequence>
<dbReference type="EMBL" id="VZRU01017207">
    <property type="protein sequence ID" value="NWW52773.1"/>
    <property type="molecule type" value="Genomic_DNA"/>
</dbReference>
<feature type="non-terminal residue" evidence="1">
    <location>
        <position position="1"/>
    </location>
</feature>
<gene>
    <name evidence="1" type="primary">Spata46</name>
    <name evidence="1" type="ORF">PEDTOR_R05587</name>
</gene>
<accession>A0A7K6NUR0</accession>
<dbReference type="PANTHER" id="PTHR33517:SF4">
    <property type="entry name" value="SPERMATOGENESIS-ASSOCIATED PROTEIN 46"/>
    <property type="match status" value="1"/>
</dbReference>
<dbReference type="PANTHER" id="PTHR33517">
    <property type="entry name" value="PROTEIN FAM170B-RELATED"/>
    <property type="match status" value="1"/>
</dbReference>